<evidence type="ECO:0000313" key="1">
    <source>
        <dbReference type="EMBL" id="CAD8116707.1"/>
    </source>
</evidence>
<protein>
    <submittedName>
        <fullName evidence="1">Uncharacterized protein</fullName>
    </submittedName>
</protein>
<proteinExistence type="predicted"/>
<dbReference type="AlphaFoldDB" id="A0A8S1QPY1"/>
<gene>
    <name evidence="1" type="ORF">PSON_ATCC_30995.1.T1110188</name>
</gene>
<organism evidence="1 2">
    <name type="scientific">Paramecium sonneborni</name>
    <dbReference type="NCBI Taxonomy" id="65129"/>
    <lineage>
        <taxon>Eukaryota</taxon>
        <taxon>Sar</taxon>
        <taxon>Alveolata</taxon>
        <taxon>Ciliophora</taxon>
        <taxon>Intramacronucleata</taxon>
        <taxon>Oligohymenophorea</taxon>
        <taxon>Peniculida</taxon>
        <taxon>Parameciidae</taxon>
        <taxon>Paramecium</taxon>
    </lineage>
</organism>
<evidence type="ECO:0000313" key="2">
    <source>
        <dbReference type="Proteomes" id="UP000692954"/>
    </source>
</evidence>
<accession>A0A8S1QPY1</accession>
<reference evidence="1" key="1">
    <citation type="submission" date="2021-01" db="EMBL/GenBank/DDBJ databases">
        <authorList>
            <consortium name="Genoscope - CEA"/>
            <person name="William W."/>
        </authorList>
    </citation>
    <scope>NUCLEOTIDE SEQUENCE</scope>
</reference>
<name>A0A8S1QPY1_9CILI</name>
<dbReference type="EMBL" id="CAJJDN010000111">
    <property type="protein sequence ID" value="CAD8116707.1"/>
    <property type="molecule type" value="Genomic_DNA"/>
</dbReference>
<keyword evidence="2" id="KW-1185">Reference proteome</keyword>
<comment type="caution">
    <text evidence="1">The sequence shown here is derived from an EMBL/GenBank/DDBJ whole genome shotgun (WGS) entry which is preliminary data.</text>
</comment>
<sequence>MLLQLEIFLDKSLKRRISKRIFFNYKSYFKERLQIFYKNIQIFINLNILQQLITIVYFKSYNTKHHKRQYFPYDLDFIYNKILILQNEQNCKATRQHA</sequence>
<dbReference type="Proteomes" id="UP000692954">
    <property type="component" value="Unassembled WGS sequence"/>
</dbReference>